<dbReference type="PANTHER" id="PTHR45982:SF1">
    <property type="entry name" value="REGULATOR OF CHROMOSOME CONDENSATION"/>
    <property type="match status" value="1"/>
</dbReference>
<name>A0A1B0CJ09_LUTLO</name>
<protein>
    <recommendedName>
        <fullName evidence="5">RCC1-like domain-containing protein</fullName>
    </recommendedName>
</protein>
<feature type="repeat" description="RCC1" evidence="3">
    <location>
        <begin position="42"/>
        <end position="92"/>
    </location>
</feature>
<dbReference type="EMBL" id="AJWK01013945">
    <property type="status" value="NOT_ANNOTATED_CDS"/>
    <property type="molecule type" value="Genomic_DNA"/>
</dbReference>
<evidence type="ECO:0000256" key="4">
    <source>
        <dbReference type="SAM" id="MobiDB-lite"/>
    </source>
</evidence>
<dbReference type="PRINTS" id="PR00633">
    <property type="entry name" value="RCCNDNSATION"/>
</dbReference>
<feature type="repeat" description="RCC1" evidence="3">
    <location>
        <begin position="145"/>
        <end position="196"/>
    </location>
</feature>
<accession>A0A1B0CJ09</accession>
<reference evidence="6" key="1">
    <citation type="submission" date="2020-05" db="UniProtKB">
        <authorList>
            <consortium name="EnsemblMetazoa"/>
        </authorList>
    </citation>
    <scope>IDENTIFICATION</scope>
    <source>
        <strain evidence="6">Jacobina</strain>
    </source>
</reference>
<dbReference type="InterPro" id="IPR058923">
    <property type="entry name" value="RCC1-like_dom"/>
</dbReference>
<dbReference type="VEuPathDB" id="VectorBase:LLOJ004442"/>
<evidence type="ECO:0000259" key="5">
    <source>
        <dbReference type="Pfam" id="PF25390"/>
    </source>
</evidence>
<evidence type="ECO:0000256" key="2">
    <source>
        <dbReference type="ARBA" id="ARBA00022737"/>
    </source>
</evidence>
<dbReference type="GO" id="GO:0005737">
    <property type="term" value="C:cytoplasm"/>
    <property type="evidence" value="ECO:0007669"/>
    <property type="project" value="TreeGrafter"/>
</dbReference>
<evidence type="ECO:0000313" key="7">
    <source>
        <dbReference type="Proteomes" id="UP000092461"/>
    </source>
</evidence>
<dbReference type="InterPro" id="IPR009091">
    <property type="entry name" value="RCC1/BLIP-II"/>
</dbReference>
<proteinExistence type="predicted"/>
<feature type="repeat" description="RCC1" evidence="3">
    <location>
        <begin position="367"/>
        <end position="420"/>
    </location>
</feature>
<feature type="region of interest" description="Disordered" evidence="4">
    <location>
        <begin position="423"/>
        <end position="452"/>
    </location>
</feature>
<keyword evidence="1" id="KW-0344">Guanine-nucleotide releasing factor</keyword>
<evidence type="ECO:0000256" key="3">
    <source>
        <dbReference type="PROSITE-ProRule" id="PRU00235"/>
    </source>
</evidence>
<dbReference type="InterPro" id="IPR051553">
    <property type="entry name" value="Ran_GTPase-activating"/>
</dbReference>
<dbReference type="GO" id="GO:0005085">
    <property type="term" value="F:guanyl-nucleotide exchange factor activity"/>
    <property type="evidence" value="ECO:0007669"/>
    <property type="project" value="TreeGrafter"/>
</dbReference>
<dbReference type="PROSITE" id="PS00625">
    <property type="entry name" value="RCC1_1"/>
    <property type="match status" value="1"/>
</dbReference>
<dbReference type="Proteomes" id="UP000092461">
    <property type="component" value="Unassembled WGS sequence"/>
</dbReference>
<feature type="compositionally biased region" description="Basic and acidic residues" evidence="4">
    <location>
        <begin position="9"/>
        <end position="21"/>
    </location>
</feature>
<dbReference type="PROSITE" id="PS00626">
    <property type="entry name" value="RCC1_2"/>
    <property type="match status" value="1"/>
</dbReference>
<dbReference type="EnsemblMetazoa" id="LLOJ004442-RA">
    <property type="protein sequence ID" value="LLOJ004442-PA"/>
    <property type="gene ID" value="LLOJ004442"/>
</dbReference>
<feature type="domain" description="RCC1-like" evidence="5">
    <location>
        <begin position="44"/>
        <end position="416"/>
    </location>
</feature>
<dbReference type="PANTHER" id="PTHR45982">
    <property type="entry name" value="REGULATOR OF CHROMOSOME CONDENSATION"/>
    <property type="match status" value="1"/>
</dbReference>
<dbReference type="SUPFAM" id="SSF50985">
    <property type="entry name" value="RCC1/BLIP-II"/>
    <property type="match status" value="1"/>
</dbReference>
<dbReference type="PROSITE" id="PS50012">
    <property type="entry name" value="RCC1_3"/>
    <property type="match status" value="6"/>
</dbReference>
<dbReference type="VEuPathDB" id="VectorBase:LLONM1_011820"/>
<evidence type="ECO:0000256" key="1">
    <source>
        <dbReference type="ARBA" id="ARBA00022658"/>
    </source>
</evidence>
<keyword evidence="2" id="KW-0677">Repeat</keyword>
<dbReference type="InterPro" id="IPR000408">
    <property type="entry name" value="Reg_chr_condens"/>
</dbReference>
<feature type="repeat" description="RCC1" evidence="3">
    <location>
        <begin position="261"/>
        <end position="313"/>
    </location>
</feature>
<keyword evidence="7" id="KW-1185">Reference proteome</keyword>
<dbReference type="Pfam" id="PF25390">
    <property type="entry name" value="WD40_RLD"/>
    <property type="match status" value="1"/>
</dbReference>
<organism evidence="6 7">
    <name type="scientific">Lutzomyia longipalpis</name>
    <name type="common">Sand fly</name>
    <dbReference type="NCBI Taxonomy" id="7200"/>
    <lineage>
        <taxon>Eukaryota</taxon>
        <taxon>Metazoa</taxon>
        <taxon>Ecdysozoa</taxon>
        <taxon>Arthropoda</taxon>
        <taxon>Hexapoda</taxon>
        <taxon>Insecta</taxon>
        <taxon>Pterygota</taxon>
        <taxon>Neoptera</taxon>
        <taxon>Endopterygota</taxon>
        <taxon>Diptera</taxon>
        <taxon>Nematocera</taxon>
        <taxon>Psychodoidea</taxon>
        <taxon>Psychodidae</taxon>
        <taxon>Lutzomyia</taxon>
        <taxon>Lutzomyia</taxon>
    </lineage>
</organism>
<feature type="repeat" description="RCC1" evidence="3">
    <location>
        <begin position="314"/>
        <end position="366"/>
    </location>
</feature>
<feature type="repeat" description="RCC1" evidence="3">
    <location>
        <begin position="93"/>
        <end position="144"/>
    </location>
</feature>
<dbReference type="AlphaFoldDB" id="A0A1B0CJ09"/>
<sequence>MVGGRKKKAVEDKKNEPEPKKGRFPGVKKLELPLPERPKVKGNVLACGQNDVGQLGLGEDVQEKTRPALVGGLKNVVDVRAGGMHSLCLTATGEVWSFGCNDEGALGRDTSEEGSEMVPGRVKLPEKCLKISAGDSHSACLLESGHVYAWGSFRDSHGSMGLTLEGNKREPIALLPDVLVADIASGADHLVILASEGKIYTVGCAEQGQLGRVSNRTASGESRRGKKDLLMPEAVVSLKTRLIEAIWTTNFATFYQDHATKGIYAFGLNNYNQLAMPEKLRKRTLLYTPTRTEISNVKDLSGGQHHTLVVKDDNQCHVIGRKEYGRLGLGEKTDDAVELTQITELQKYSIAAVSCGDSQSFALTTDGKVFGWGMGSSHQLGLGSDTDVFVPTQLTGQQVLGKKVLRVDSGGQHTIFLVEDSTAKASGDTASVPVEKRNGTAEGSKAKKGSKK</sequence>
<evidence type="ECO:0000313" key="6">
    <source>
        <dbReference type="EnsemblMetazoa" id="LLOJ004442-PA"/>
    </source>
</evidence>
<feature type="region of interest" description="Disordered" evidence="4">
    <location>
        <begin position="1"/>
        <end position="31"/>
    </location>
</feature>
<dbReference type="Gene3D" id="2.130.10.30">
    <property type="entry name" value="Regulator of chromosome condensation 1/beta-lactamase-inhibitor protein II"/>
    <property type="match status" value="1"/>
</dbReference>